<sequence length="164" mass="18615">MKTAKEIFFFELAAMQDLEREAISILGLLVRSRVRDDTLKQILGDMVSMSDRHSARIDTCLRHLGVTPLHTRSGPIHGVREDFQNLLRIPHDDAVRDLFALNSAQRITNLAIAGYEHLTDWAITIGSVACTRCLIKNLAERTRIAQQLRERNQTLSEELLTSHT</sequence>
<dbReference type="EMBL" id="QGSY01000275">
    <property type="protein sequence ID" value="RQX04488.1"/>
    <property type="molecule type" value="Genomic_DNA"/>
</dbReference>
<dbReference type="InterPro" id="IPR047114">
    <property type="entry name" value="YciF"/>
</dbReference>
<dbReference type="OrthoDB" id="3374088at2"/>
<evidence type="ECO:0000313" key="2">
    <source>
        <dbReference type="Proteomes" id="UP000266889"/>
    </source>
</evidence>
<gene>
    <name evidence="1" type="ORF">DLJ58_27520</name>
</gene>
<dbReference type="AlphaFoldDB" id="A0A3N9WUE1"/>
<dbReference type="PANTHER" id="PTHR30565:SF9">
    <property type="entry name" value="PROTEIN YCIF"/>
    <property type="match status" value="1"/>
</dbReference>
<dbReference type="InterPro" id="IPR010287">
    <property type="entry name" value="DUF892_YciF-like"/>
</dbReference>
<dbReference type="Pfam" id="PF05974">
    <property type="entry name" value="DUF892"/>
    <property type="match status" value="1"/>
</dbReference>
<dbReference type="RefSeq" id="WP_124775081.1">
    <property type="nucleotide sequence ID" value="NZ_QGSY01000275.1"/>
</dbReference>
<dbReference type="PANTHER" id="PTHR30565">
    <property type="entry name" value="PROTEIN YCIF"/>
    <property type="match status" value="1"/>
</dbReference>
<dbReference type="SUPFAM" id="SSF47240">
    <property type="entry name" value="Ferritin-like"/>
    <property type="match status" value="1"/>
</dbReference>
<reference evidence="1 2" key="1">
    <citation type="submission" date="2018-05" db="EMBL/GenBank/DDBJ databases">
        <title>Micromonospora from Atacama Desert.</title>
        <authorList>
            <person name="Carro L."/>
            <person name="Goodfellow M."/>
            <person name="Klenk H.-P."/>
        </authorList>
    </citation>
    <scope>NUCLEOTIDE SEQUENCE [LARGE SCALE GENOMIC DNA]</scope>
    <source>
        <strain evidence="1 2">LB32</strain>
    </source>
</reference>
<name>A0A3N9WUE1_9ACTN</name>
<keyword evidence="2" id="KW-1185">Reference proteome</keyword>
<dbReference type="InterPro" id="IPR012347">
    <property type="entry name" value="Ferritin-like"/>
</dbReference>
<dbReference type="Proteomes" id="UP000266889">
    <property type="component" value="Unassembled WGS sequence"/>
</dbReference>
<dbReference type="Gene3D" id="1.20.1260.10">
    <property type="match status" value="1"/>
</dbReference>
<accession>A0A3N9WUE1</accession>
<organism evidence="1 2">
    <name type="scientific">Micromonospora arida</name>
    <dbReference type="NCBI Taxonomy" id="2203715"/>
    <lineage>
        <taxon>Bacteria</taxon>
        <taxon>Bacillati</taxon>
        <taxon>Actinomycetota</taxon>
        <taxon>Actinomycetes</taxon>
        <taxon>Micromonosporales</taxon>
        <taxon>Micromonosporaceae</taxon>
        <taxon>Micromonospora</taxon>
    </lineage>
</organism>
<dbReference type="InterPro" id="IPR009078">
    <property type="entry name" value="Ferritin-like_SF"/>
</dbReference>
<protein>
    <submittedName>
        <fullName evidence="1">Uncharacterized protein</fullName>
    </submittedName>
</protein>
<proteinExistence type="predicted"/>
<comment type="caution">
    <text evidence="1">The sequence shown here is derived from an EMBL/GenBank/DDBJ whole genome shotgun (WGS) entry which is preliminary data.</text>
</comment>
<evidence type="ECO:0000313" key="1">
    <source>
        <dbReference type="EMBL" id="RQX04488.1"/>
    </source>
</evidence>